<evidence type="ECO:0000313" key="4">
    <source>
        <dbReference type="WBParaSite" id="TCONS_00014781.p1"/>
    </source>
</evidence>
<evidence type="ECO:0000256" key="1">
    <source>
        <dbReference type="SAM" id="MobiDB-lite"/>
    </source>
</evidence>
<reference evidence="3" key="1">
    <citation type="submission" date="2015-08" db="UniProtKB">
        <authorList>
            <consortium name="WormBaseParasite"/>
        </authorList>
    </citation>
    <scope>IDENTIFICATION</scope>
</reference>
<accession>A0A0K0EFP7</accession>
<proteinExistence type="predicted"/>
<keyword evidence="2" id="KW-1185">Reference proteome</keyword>
<protein>
    <submittedName>
        <fullName evidence="3 4">Uncharacterized protein</fullName>
    </submittedName>
</protein>
<sequence>MAPKKAASKKLRESGVHSPQDSMKILPNSKNVKKRKNKKNLNKSTNKRKKVKHKETVIDESFIDIENISPIKLYLDSYVESGYEDWTPIQAGYGRKPSTLCTGGRQNATKNKVNKRKKVKVNKNLKKFYDRILSNNKNQNCDLNIAFIENSSKIEESLVNTKTPLTGKKFVAEKNFEHQKKRKNNKNLNKSTNKRKKVKFKETVIDESFIDIENISPIKLYLDSYVESGYEDWTPIQAGYGRKPSTFCTGERQNATKNKVNKRKRVKVNKNLKKFYDRILSNNKSQNCDLNIAFIENSSKIEESSVIAKTPLTGKKFVVEKNFEHQEKAPVTKRKSKARKEPKSKKKRCT</sequence>
<dbReference type="Proteomes" id="UP000035681">
    <property type="component" value="Unplaced"/>
</dbReference>
<feature type="compositionally biased region" description="Basic residues" evidence="1">
    <location>
        <begin position="331"/>
        <end position="350"/>
    </location>
</feature>
<feature type="region of interest" description="Disordered" evidence="1">
    <location>
        <begin position="323"/>
        <end position="350"/>
    </location>
</feature>
<dbReference type="AlphaFoldDB" id="A0A0K0EFP7"/>
<dbReference type="WBParaSite" id="TCONS_00014781.p1">
    <property type="protein sequence ID" value="TCONS_00014781.p1"/>
    <property type="gene ID" value="XLOC_010003"/>
</dbReference>
<evidence type="ECO:0000313" key="2">
    <source>
        <dbReference type="Proteomes" id="UP000035681"/>
    </source>
</evidence>
<name>A0A0K0EFP7_STRER</name>
<evidence type="ECO:0000313" key="3">
    <source>
        <dbReference type="WBParaSite" id="SSTP_0000830700.1"/>
    </source>
</evidence>
<organism evidence="3">
    <name type="scientific">Strongyloides stercoralis</name>
    <name type="common">Threadworm</name>
    <dbReference type="NCBI Taxonomy" id="6248"/>
    <lineage>
        <taxon>Eukaryota</taxon>
        <taxon>Metazoa</taxon>
        <taxon>Ecdysozoa</taxon>
        <taxon>Nematoda</taxon>
        <taxon>Chromadorea</taxon>
        <taxon>Rhabditida</taxon>
        <taxon>Tylenchina</taxon>
        <taxon>Panagrolaimomorpha</taxon>
        <taxon>Strongyloidoidea</taxon>
        <taxon>Strongyloididae</taxon>
        <taxon>Strongyloides</taxon>
    </lineage>
</organism>
<feature type="compositionally biased region" description="Basic residues" evidence="1">
    <location>
        <begin position="31"/>
        <end position="52"/>
    </location>
</feature>
<feature type="region of interest" description="Disordered" evidence="1">
    <location>
        <begin position="1"/>
        <end position="52"/>
    </location>
</feature>
<dbReference type="WBParaSite" id="SSTP_0000830700.1">
    <property type="protein sequence ID" value="SSTP_0000830700.1"/>
    <property type="gene ID" value="SSTP_0000830700"/>
</dbReference>